<evidence type="ECO:0000256" key="1">
    <source>
        <dbReference type="ARBA" id="ARBA00004651"/>
    </source>
</evidence>
<evidence type="ECO:0000256" key="5">
    <source>
        <dbReference type="ARBA" id="ARBA00022692"/>
    </source>
</evidence>
<dbReference type="InterPro" id="IPR037294">
    <property type="entry name" value="ABC_BtuC-like"/>
</dbReference>
<organism evidence="9 10">
    <name type="scientific">Bradyrhizobium algeriense</name>
    <dbReference type="NCBI Taxonomy" id="634784"/>
    <lineage>
        <taxon>Bacteria</taxon>
        <taxon>Pseudomonadati</taxon>
        <taxon>Pseudomonadota</taxon>
        <taxon>Alphaproteobacteria</taxon>
        <taxon>Hyphomicrobiales</taxon>
        <taxon>Nitrobacteraceae</taxon>
        <taxon>Bradyrhizobium</taxon>
    </lineage>
</organism>
<dbReference type="CDD" id="cd06550">
    <property type="entry name" value="TM_ABC_iron-siderophores_like"/>
    <property type="match status" value="1"/>
</dbReference>
<dbReference type="PANTHER" id="PTHR30472">
    <property type="entry name" value="FERRIC ENTEROBACTIN TRANSPORT SYSTEM PERMEASE PROTEIN"/>
    <property type="match status" value="1"/>
</dbReference>
<gene>
    <name evidence="9" type="ORF">V1286_005684</name>
</gene>
<comment type="subcellular location">
    <subcellularLocation>
        <location evidence="1">Cell membrane</location>
        <topology evidence="1">Multi-pass membrane protein</topology>
    </subcellularLocation>
</comment>
<dbReference type="Proteomes" id="UP001364224">
    <property type="component" value="Unassembled WGS sequence"/>
</dbReference>
<dbReference type="InterPro" id="IPR000522">
    <property type="entry name" value="ABC_transptr_permease_BtuC"/>
</dbReference>
<keyword evidence="7 8" id="KW-0472">Membrane</keyword>
<protein>
    <submittedName>
        <fullName evidence="9">Iron complex transport system permease protein</fullName>
    </submittedName>
</protein>
<keyword evidence="4" id="KW-1003">Cell membrane</keyword>
<feature type="transmembrane region" description="Helical" evidence="8">
    <location>
        <begin position="221"/>
        <end position="243"/>
    </location>
</feature>
<dbReference type="Pfam" id="PF01032">
    <property type="entry name" value="FecCD"/>
    <property type="match status" value="1"/>
</dbReference>
<comment type="caution">
    <text evidence="9">The sequence shown here is derived from an EMBL/GenBank/DDBJ whole genome shotgun (WGS) entry which is preliminary data.</text>
</comment>
<dbReference type="SUPFAM" id="SSF81345">
    <property type="entry name" value="ABC transporter involved in vitamin B12 uptake, BtuC"/>
    <property type="match status" value="1"/>
</dbReference>
<feature type="transmembrane region" description="Helical" evidence="8">
    <location>
        <begin position="114"/>
        <end position="133"/>
    </location>
</feature>
<feature type="transmembrane region" description="Helical" evidence="8">
    <location>
        <begin position="309"/>
        <end position="328"/>
    </location>
</feature>
<name>A0ABU8BI27_9BRAD</name>
<evidence type="ECO:0000256" key="3">
    <source>
        <dbReference type="ARBA" id="ARBA00022448"/>
    </source>
</evidence>
<keyword evidence="6 8" id="KW-1133">Transmembrane helix</keyword>
<reference evidence="9 10" key="1">
    <citation type="submission" date="2024-02" db="EMBL/GenBank/DDBJ databases">
        <title>Adaptive strategies in a cosmopolitan and abundant soil bacterium.</title>
        <authorList>
            <person name="Carini P."/>
        </authorList>
    </citation>
    <scope>NUCLEOTIDE SEQUENCE [LARGE SCALE GENOMIC DNA]</scope>
    <source>
        <strain evidence="9 10">AZCC 1608</strain>
    </source>
</reference>
<evidence type="ECO:0000256" key="7">
    <source>
        <dbReference type="ARBA" id="ARBA00023136"/>
    </source>
</evidence>
<dbReference type="Gene3D" id="1.10.3470.10">
    <property type="entry name" value="ABC transporter involved in vitamin B12 uptake, BtuC"/>
    <property type="match status" value="1"/>
</dbReference>
<feature type="transmembrane region" description="Helical" evidence="8">
    <location>
        <begin position="340"/>
        <end position="357"/>
    </location>
</feature>
<dbReference type="PANTHER" id="PTHR30472:SF25">
    <property type="entry name" value="ABC TRANSPORTER PERMEASE PROTEIN MJ0876-RELATED"/>
    <property type="match status" value="1"/>
</dbReference>
<dbReference type="EMBL" id="JAZHRV010000001">
    <property type="protein sequence ID" value="MEH2558155.1"/>
    <property type="molecule type" value="Genomic_DNA"/>
</dbReference>
<evidence type="ECO:0000256" key="2">
    <source>
        <dbReference type="ARBA" id="ARBA00007935"/>
    </source>
</evidence>
<proteinExistence type="inferred from homology"/>
<keyword evidence="10" id="KW-1185">Reference proteome</keyword>
<evidence type="ECO:0000256" key="8">
    <source>
        <dbReference type="SAM" id="Phobius"/>
    </source>
</evidence>
<keyword evidence="3" id="KW-0813">Transport</keyword>
<evidence type="ECO:0000313" key="9">
    <source>
        <dbReference type="EMBL" id="MEH2558155.1"/>
    </source>
</evidence>
<comment type="similarity">
    <text evidence="2">Belongs to the binding-protein-dependent transport system permease family. FecCD subfamily.</text>
</comment>
<accession>A0ABU8BI27</accession>
<feature type="transmembrane region" description="Helical" evidence="8">
    <location>
        <begin position="179"/>
        <end position="201"/>
    </location>
</feature>
<keyword evidence="5 8" id="KW-0812">Transmembrane</keyword>
<feature type="transmembrane region" description="Helical" evidence="8">
    <location>
        <begin position="148"/>
        <end position="167"/>
    </location>
</feature>
<feature type="transmembrane region" description="Helical" evidence="8">
    <location>
        <begin position="271"/>
        <end position="297"/>
    </location>
</feature>
<evidence type="ECO:0000313" key="10">
    <source>
        <dbReference type="Proteomes" id="UP001364224"/>
    </source>
</evidence>
<feature type="transmembrane region" description="Helical" evidence="8">
    <location>
        <begin position="82"/>
        <end position="102"/>
    </location>
</feature>
<evidence type="ECO:0000256" key="4">
    <source>
        <dbReference type="ARBA" id="ARBA00022475"/>
    </source>
</evidence>
<sequence>MTALSDSTERAKRRSGYALRPPASLTLLCLLAALAGAALVALTMGAAGIPLARLPAALGLWADAAPGPTLARDQLVLWSIRIPRIAAAAMVGALLAASGAIMQGLFRNPLADPALVGVSSGGAFAAAAAIVFTDSRFGQSLHFMQNQLLPLAAFIGSLATTIILYSIASRSGRTSIAIFLLAGIAIAAIANAGVGLLVFIADDRQLRDITFWMLGSLSGATWPKLATLAPVLALALIACVSIARGLDVLVLGEAEAFHSGVDVERLKRISIVLVSAMTGVAVSVCGVVGFVGIVVPHLLRLLIGPAHRLLLPASMLFGAVLLVGADTLARTIVAPAEMPIGILTAAIGAPFFLGMLLRQRGLVSL</sequence>
<evidence type="ECO:0000256" key="6">
    <source>
        <dbReference type="ARBA" id="ARBA00022989"/>
    </source>
</evidence>